<accession>A0A0R0AC53</accession>
<feature type="region of interest" description="Disordered" evidence="1">
    <location>
        <begin position="250"/>
        <end position="270"/>
    </location>
</feature>
<feature type="transmembrane region" description="Helical" evidence="2">
    <location>
        <begin position="56"/>
        <end position="77"/>
    </location>
</feature>
<evidence type="ECO:0000313" key="3">
    <source>
        <dbReference type="EMBL" id="KRG42492.1"/>
    </source>
</evidence>
<name>A0A0R0AC53_9GAMM</name>
<dbReference type="RefSeq" id="WP_057506016.1">
    <property type="nucleotide sequence ID" value="NZ_LLXS01000018.1"/>
</dbReference>
<keyword evidence="2" id="KW-1133">Transmembrane helix</keyword>
<keyword evidence="2" id="KW-0812">Transmembrane</keyword>
<dbReference type="AlphaFoldDB" id="A0A0R0AC53"/>
<comment type="caution">
    <text evidence="3">The sequence shown here is derived from an EMBL/GenBank/DDBJ whole genome shotgun (WGS) entry which is preliminary data.</text>
</comment>
<reference evidence="3 4" key="1">
    <citation type="submission" date="2015-10" db="EMBL/GenBank/DDBJ databases">
        <title>Genome sequencing and analysis of members of genus Stenotrophomonas.</title>
        <authorList>
            <person name="Patil P.P."/>
            <person name="Midha S."/>
            <person name="Patil P.B."/>
        </authorList>
    </citation>
    <scope>NUCLEOTIDE SEQUENCE [LARGE SCALE GENOMIC DNA]</scope>
    <source>
        <strain evidence="3 4">JCM 9942</strain>
    </source>
</reference>
<evidence type="ECO:0000313" key="4">
    <source>
        <dbReference type="Proteomes" id="UP000050836"/>
    </source>
</evidence>
<protein>
    <submittedName>
        <fullName evidence="3">Uncharacterized protein</fullName>
    </submittedName>
</protein>
<evidence type="ECO:0000256" key="2">
    <source>
        <dbReference type="SAM" id="Phobius"/>
    </source>
</evidence>
<proteinExistence type="predicted"/>
<gene>
    <name evidence="3" type="ORF">ARC78_09050</name>
</gene>
<dbReference type="Proteomes" id="UP000050836">
    <property type="component" value="Unassembled WGS sequence"/>
</dbReference>
<feature type="transmembrane region" description="Helical" evidence="2">
    <location>
        <begin position="156"/>
        <end position="180"/>
    </location>
</feature>
<keyword evidence="2" id="KW-0472">Membrane</keyword>
<organism evidence="3 4">
    <name type="scientific">Stenotrophomonas pictorum JCM 9942</name>
    <dbReference type="NCBI Taxonomy" id="1236960"/>
    <lineage>
        <taxon>Bacteria</taxon>
        <taxon>Pseudomonadati</taxon>
        <taxon>Pseudomonadota</taxon>
        <taxon>Gammaproteobacteria</taxon>
        <taxon>Lysobacterales</taxon>
        <taxon>Lysobacteraceae</taxon>
        <taxon>Stenotrophomonas</taxon>
    </lineage>
</organism>
<feature type="transmembrane region" description="Helical" evidence="2">
    <location>
        <begin position="102"/>
        <end position="119"/>
    </location>
</feature>
<keyword evidence="4" id="KW-1185">Reference proteome</keyword>
<dbReference type="EMBL" id="LLXS01000018">
    <property type="protein sequence ID" value="KRG42492.1"/>
    <property type="molecule type" value="Genomic_DNA"/>
</dbReference>
<sequence>MDTTDTAAASIITATSPETGVLPERPSNWSPIPDVAAGERSWVLSLWRRICHEPTLMFSTAYLLVAFLGLWSSWWFYQGFGIAILDYLQASDFLVAGLRDPAYILLFVCGVLLAVLVTWPDTVRRRHPHYIEALRVRHWWARMVFARSRLMSWDGVGIHPVTGVSLVVVSSMLLGSAIYMQGKGELLREGKRGAPLRVHLIGEAAPQAGEARLLGTSSAFVYLWWPAQRRAEAVPITSVRQLQAMPLKPRPAVKAGPAAGLRPQPLPATR</sequence>
<evidence type="ECO:0000256" key="1">
    <source>
        <dbReference type="SAM" id="MobiDB-lite"/>
    </source>
</evidence>